<evidence type="ECO:0000256" key="6">
    <source>
        <dbReference type="SAM" id="Phobius"/>
    </source>
</evidence>
<evidence type="ECO:0000256" key="3">
    <source>
        <dbReference type="ARBA" id="ARBA00022692"/>
    </source>
</evidence>
<dbReference type="PANTHER" id="PTHR43370:SF1">
    <property type="entry name" value="GUANOSINE ABC TRANSPORTER PERMEASE PROTEIN NUPQ"/>
    <property type="match status" value="1"/>
</dbReference>
<dbReference type="RefSeq" id="WP_095044460.1">
    <property type="nucleotide sequence ID" value="NZ_LN890655.1"/>
</dbReference>
<keyword evidence="2" id="KW-1003">Cell membrane</keyword>
<dbReference type="PANTHER" id="PTHR43370">
    <property type="entry name" value="SUGAR ABC TRANSPORTER INTEGRAL MEMBRANE PROTEIN-RELATED"/>
    <property type="match status" value="1"/>
</dbReference>
<evidence type="ECO:0000313" key="7">
    <source>
        <dbReference type="EMBL" id="CUS05220.2"/>
    </source>
</evidence>
<feature type="transmembrane region" description="Helical" evidence="6">
    <location>
        <begin position="135"/>
        <end position="153"/>
    </location>
</feature>
<feature type="transmembrane region" description="Helical" evidence="6">
    <location>
        <begin position="45"/>
        <end position="66"/>
    </location>
</feature>
<proteinExistence type="predicted"/>
<feature type="transmembrane region" description="Helical" evidence="6">
    <location>
        <begin position="78"/>
        <end position="99"/>
    </location>
</feature>
<dbReference type="InterPro" id="IPR001851">
    <property type="entry name" value="ABC_transp_permease"/>
</dbReference>
<dbReference type="AlphaFoldDB" id="A0A160T8G3"/>
<evidence type="ECO:0000256" key="2">
    <source>
        <dbReference type="ARBA" id="ARBA00022475"/>
    </source>
</evidence>
<dbReference type="OrthoDB" id="9792579at2"/>
<feature type="transmembrane region" description="Helical" evidence="6">
    <location>
        <begin position="268"/>
        <end position="296"/>
    </location>
</feature>
<evidence type="ECO:0000313" key="8">
    <source>
        <dbReference type="Proteomes" id="UP000215027"/>
    </source>
</evidence>
<feature type="transmembrane region" description="Helical" evidence="6">
    <location>
        <begin position="187"/>
        <end position="205"/>
    </location>
</feature>
<sequence>MELTANPRSTSTRWVLKNKWLLLIGALLTGVIIVANNIYDPTEAVLATTIRLSTPLILGALCGLIGERTGVVNIGIEGQMLLAAFFAFLANVFIGNLGMPMWLTLALATVVGALTGALVGGLLAFMAVTLKMDQIIGGTVINILALGLTGYFYTTGLTTRGKFAPIPLGPLADIPLIGPVLFDNPPITYLAIILVFVIHYTLFYTRWGLRSRAVGEHPRAADTVGINVARMRYLNVILAGAIAGLGGAFLTLEGVGSFERQMTNGRGFLALAIMIFGKWTPLGAWGAALLFGFLYALQNQLNFEGVNLPPQLIGSIPYVATIIVLAGFVGRSRGPAAAGQPYETEG</sequence>
<feature type="transmembrane region" description="Helical" evidence="6">
    <location>
        <begin position="20"/>
        <end position="39"/>
    </location>
</feature>
<reference evidence="7" key="1">
    <citation type="submission" date="2016-01" db="EMBL/GenBank/DDBJ databases">
        <authorList>
            <person name="Mcilroy J.S."/>
            <person name="Karst M S."/>
            <person name="Albertsen M."/>
        </authorList>
    </citation>
    <scope>NUCLEOTIDE SEQUENCE</scope>
    <source>
        <strain evidence="7">Cfx-K</strain>
    </source>
</reference>
<dbReference type="EMBL" id="LN890655">
    <property type="protein sequence ID" value="CUS05220.2"/>
    <property type="molecule type" value="Genomic_DNA"/>
</dbReference>
<keyword evidence="8" id="KW-1185">Reference proteome</keyword>
<comment type="subcellular location">
    <subcellularLocation>
        <location evidence="1">Cell membrane</location>
        <topology evidence="1">Multi-pass membrane protein</topology>
    </subcellularLocation>
</comment>
<keyword evidence="3 6" id="KW-0812">Transmembrane</keyword>
<accession>A0A160T8G3</accession>
<feature type="transmembrane region" description="Helical" evidence="6">
    <location>
        <begin position="308"/>
        <end position="329"/>
    </location>
</feature>
<keyword evidence="5 6" id="KW-0472">Membrane</keyword>
<dbReference type="GO" id="GO:0022857">
    <property type="term" value="F:transmembrane transporter activity"/>
    <property type="evidence" value="ECO:0007669"/>
    <property type="project" value="InterPro"/>
</dbReference>
<dbReference type="KEGG" id="pbf:CFX0092_A3342"/>
<evidence type="ECO:0000256" key="4">
    <source>
        <dbReference type="ARBA" id="ARBA00022989"/>
    </source>
</evidence>
<dbReference type="Pfam" id="PF02653">
    <property type="entry name" value="BPD_transp_2"/>
    <property type="match status" value="1"/>
</dbReference>
<organism evidence="7 8">
    <name type="scientific">Candidatus Promineifilum breve</name>
    <dbReference type="NCBI Taxonomy" id="1806508"/>
    <lineage>
        <taxon>Bacteria</taxon>
        <taxon>Bacillati</taxon>
        <taxon>Chloroflexota</taxon>
        <taxon>Ardenticatenia</taxon>
        <taxon>Candidatus Promineifilales</taxon>
        <taxon>Candidatus Promineifilaceae</taxon>
        <taxon>Candidatus Promineifilum</taxon>
    </lineage>
</organism>
<evidence type="ECO:0000256" key="1">
    <source>
        <dbReference type="ARBA" id="ARBA00004651"/>
    </source>
</evidence>
<keyword evidence="4 6" id="KW-1133">Transmembrane helix</keyword>
<evidence type="ECO:0000256" key="5">
    <source>
        <dbReference type="ARBA" id="ARBA00023136"/>
    </source>
</evidence>
<feature type="transmembrane region" description="Helical" evidence="6">
    <location>
        <begin position="105"/>
        <end position="128"/>
    </location>
</feature>
<dbReference type="Proteomes" id="UP000215027">
    <property type="component" value="Chromosome I"/>
</dbReference>
<dbReference type="GO" id="GO:0005886">
    <property type="term" value="C:plasma membrane"/>
    <property type="evidence" value="ECO:0007669"/>
    <property type="project" value="UniProtKB-SubCell"/>
</dbReference>
<gene>
    <name evidence="7" type="ORF">CFX0092_A3342</name>
</gene>
<name>A0A160T8G3_9CHLR</name>
<dbReference type="CDD" id="cd06580">
    <property type="entry name" value="TM_PBP1_transp_TpRbsC_like"/>
    <property type="match status" value="1"/>
</dbReference>
<protein>
    <submittedName>
        <fullName evidence="7">ABC uptake transporter, permease protein</fullName>
    </submittedName>
</protein>